<protein>
    <submittedName>
        <fullName evidence="1">Uncharacterized protein</fullName>
    </submittedName>
</protein>
<dbReference type="EMBL" id="LAZR01062916">
    <property type="protein sequence ID" value="KKK60544.1"/>
    <property type="molecule type" value="Genomic_DNA"/>
</dbReference>
<reference evidence="1" key="1">
    <citation type="journal article" date="2015" name="Nature">
        <title>Complex archaea that bridge the gap between prokaryotes and eukaryotes.</title>
        <authorList>
            <person name="Spang A."/>
            <person name="Saw J.H."/>
            <person name="Jorgensen S.L."/>
            <person name="Zaremba-Niedzwiedzka K."/>
            <person name="Martijn J."/>
            <person name="Lind A.E."/>
            <person name="van Eijk R."/>
            <person name="Schleper C."/>
            <person name="Guy L."/>
            <person name="Ettema T.J."/>
        </authorList>
    </citation>
    <scope>NUCLEOTIDE SEQUENCE</scope>
</reference>
<comment type="caution">
    <text evidence="1">The sequence shown here is derived from an EMBL/GenBank/DDBJ whole genome shotgun (WGS) entry which is preliminary data.</text>
</comment>
<sequence length="107" mass="11703">YLADHTKDPPIGSLEALLEQGYTAEYALTCPATGKDRRRQYFYHPGRLEDDPETILACDLAGYHRGGRNVLYVDGRLAWLDEAAFAEKLAAPVNAALAAALKKVEGP</sequence>
<proteinExistence type="predicted"/>
<name>A0A0F8Z297_9ZZZZ</name>
<accession>A0A0F8Z297</accession>
<dbReference type="AlphaFoldDB" id="A0A0F8Z297"/>
<evidence type="ECO:0000313" key="1">
    <source>
        <dbReference type="EMBL" id="KKK60544.1"/>
    </source>
</evidence>
<feature type="non-terminal residue" evidence="1">
    <location>
        <position position="1"/>
    </location>
</feature>
<organism evidence="1">
    <name type="scientific">marine sediment metagenome</name>
    <dbReference type="NCBI Taxonomy" id="412755"/>
    <lineage>
        <taxon>unclassified sequences</taxon>
        <taxon>metagenomes</taxon>
        <taxon>ecological metagenomes</taxon>
    </lineage>
</organism>
<gene>
    <name evidence="1" type="ORF">LCGC14_3023290</name>
</gene>